<comment type="caution">
    <text evidence="2">The sequence shown here is derived from an EMBL/GenBank/DDBJ whole genome shotgun (WGS) entry which is preliminary data.</text>
</comment>
<proteinExistence type="inferred from homology"/>
<dbReference type="EMBL" id="BMJD01000013">
    <property type="protein sequence ID" value="GGB42251.1"/>
    <property type="molecule type" value="Genomic_DNA"/>
</dbReference>
<sequence>MNVNKMFTTIDTHVAGEAIRIIVHSPIMLNEQSIELNQALIEEKYAREKALLLNEPRGHRGMNGCIVLPSNKADFACVFVHHERDVQFMYGGLVATVTALLETGNLAKHDNNVYQIETAGGVQSVYASFENQEVQTVLVESDACRIIETTEEYSLVEVDHARNYLIYEKPESILGIEMEYLAPIQKWGKQTTESLGKNGVSFAGIIMIDSADSHGSNVRSVTFERDGSILRSPGMDSTFSIFAALLDQSDTLTQLTNQSIFDSTLTARLIEGASCQFSIETQAFITGVHQFIYDQEDPLEHGFLLK</sequence>
<accession>A0A9W5TYB9</accession>
<dbReference type="InterPro" id="IPR008794">
    <property type="entry name" value="Pro_racemase_fam"/>
</dbReference>
<gene>
    <name evidence="2" type="ORF">GCM10011409_19740</name>
</gene>
<reference evidence="2" key="1">
    <citation type="journal article" date="2014" name="Int. J. Syst. Evol. Microbiol.">
        <title>Complete genome sequence of Corynebacterium casei LMG S-19264T (=DSM 44701T), isolated from a smear-ripened cheese.</title>
        <authorList>
            <consortium name="US DOE Joint Genome Institute (JGI-PGF)"/>
            <person name="Walter F."/>
            <person name="Albersmeier A."/>
            <person name="Kalinowski J."/>
            <person name="Ruckert C."/>
        </authorList>
    </citation>
    <scope>NUCLEOTIDE SEQUENCE</scope>
    <source>
        <strain evidence="2">CGMCC 1.15454</strain>
    </source>
</reference>
<dbReference type="SUPFAM" id="SSF54506">
    <property type="entry name" value="Diaminopimelate epimerase-like"/>
    <property type="match status" value="1"/>
</dbReference>
<keyword evidence="3" id="KW-1185">Reference proteome</keyword>
<dbReference type="AlphaFoldDB" id="A0A9W5TYB9"/>
<comment type="similarity">
    <text evidence="1">Belongs to the proline racemase family.</text>
</comment>
<dbReference type="PANTHER" id="PTHR33442">
    <property type="entry name" value="TRANS-3-HYDROXY-L-PROLINE DEHYDRATASE"/>
    <property type="match status" value="1"/>
</dbReference>
<evidence type="ECO:0000313" key="2">
    <source>
        <dbReference type="EMBL" id="GGB42251.1"/>
    </source>
</evidence>
<evidence type="ECO:0000256" key="1">
    <source>
        <dbReference type="ARBA" id="ARBA00007529"/>
    </source>
</evidence>
<dbReference type="Gene3D" id="3.10.310.10">
    <property type="entry name" value="Diaminopimelate Epimerase, Chain A, domain 1"/>
    <property type="match status" value="2"/>
</dbReference>
<dbReference type="Pfam" id="PF05544">
    <property type="entry name" value="Pro_racemase"/>
    <property type="match status" value="1"/>
</dbReference>
<protein>
    <submittedName>
        <fullName evidence="2">Proline racemase</fullName>
    </submittedName>
</protein>
<evidence type="ECO:0000313" key="3">
    <source>
        <dbReference type="Proteomes" id="UP000621492"/>
    </source>
</evidence>
<name>A0A9W5TYB9_9BACI</name>
<dbReference type="PANTHER" id="PTHR33442:SF1">
    <property type="entry name" value="TRANS-3-HYDROXY-L-PROLINE DEHYDRATASE"/>
    <property type="match status" value="1"/>
</dbReference>
<organism evidence="2 3">
    <name type="scientific">Lentibacillus populi</name>
    <dbReference type="NCBI Taxonomy" id="1827502"/>
    <lineage>
        <taxon>Bacteria</taxon>
        <taxon>Bacillati</taxon>
        <taxon>Bacillota</taxon>
        <taxon>Bacilli</taxon>
        <taxon>Bacillales</taxon>
        <taxon>Bacillaceae</taxon>
        <taxon>Lentibacillus</taxon>
    </lineage>
</organism>
<dbReference type="GO" id="GO:0047580">
    <property type="term" value="F:4-hydroxyproline epimerase activity"/>
    <property type="evidence" value="ECO:0007669"/>
    <property type="project" value="TreeGrafter"/>
</dbReference>
<dbReference type="RefSeq" id="WP_088051234.1">
    <property type="nucleotide sequence ID" value="NZ_BMJD01000013.1"/>
</dbReference>
<reference evidence="2" key="2">
    <citation type="submission" date="2020-09" db="EMBL/GenBank/DDBJ databases">
        <authorList>
            <person name="Sun Q."/>
            <person name="Zhou Y."/>
        </authorList>
    </citation>
    <scope>NUCLEOTIDE SEQUENCE</scope>
    <source>
        <strain evidence="2">CGMCC 1.15454</strain>
    </source>
</reference>
<dbReference type="Proteomes" id="UP000621492">
    <property type="component" value="Unassembled WGS sequence"/>
</dbReference>